<feature type="compositionally biased region" description="Low complexity" evidence="1">
    <location>
        <begin position="136"/>
        <end position="150"/>
    </location>
</feature>
<reference evidence="3" key="1">
    <citation type="submission" date="2018-11" db="EMBL/GenBank/DDBJ databases">
        <authorList>
            <consortium name="Pathogen Informatics"/>
        </authorList>
    </citation>
    <scope>NUCLEOTIDE SEQUENCE</scope>
</reference>
<keyword evidence="4" id="KW-1185">Reference proteome</keyword>
<accession>A0A3S5C520</accession>
<feature type="transmembrane region" description="Helical" evidence="2">
    <location>
        <begin position="258"/>
        <end position="279"/>
    </location>
</feature>
<dbReference type="AlphaFoldDB" id="A0A3S5C520"/>
<proteinExistence type="predicted"/>
<feature type="region of interest" description="Disordered" evidence="1">
    <location>
        <begin position="72"/>
        <end position="150"/>
    </location>
</feature>
<feature type="transmembrane region" description="Helical" evidence="2">
    <location>
        <begin position="299"/>
        <end position="325"/>
    </location>
</feature>
<keyword evidence="2" id="KW-0472">Membrane</keyword>
<name>A0A3S5C520_9PLAT</name>
<protein>
    <submittedName>
        <fullName evidence="3">Uncharacterized protein</fullName>
    </submittedName>
</protein>
<evidence type="ECO:0000313" key="4">
    <source>
        <dbReference type="Proteomes" id="UP000784294"/>
    </source>
</evidence>
<gene>
    <name evidence="3" type="ORF">PXEA_LOCUS29335</name>
</gene>
<keyword evidence="2" id="KW-0812">Transmembrane</keyword>
<evidence type="ECO:0000256" key="1">
    <source>
        <dbReference type="SAM" id="MobiDB-lite"/>
    </source>
</evidence>
<dbReference type="EMBL" id="CAAALY010250930">
    <property type="protein sequence ID" value="VEL35895.1"/>
    <property type="molecule type" value="Genomic_DNA"/>
</dbReference>
<evidence type="ECO:0000313" key="3">
    <source>
        <dbReference type="EMBL" id="VEL35895.1"/>
    </source>
</evidence>
<organism evidence="3 4">
    <name type="scientific">Protopolystoma xenopodis</name>
    <dbReference type="NCBI Taxonomy" id="117903"/>
    <lineage>
        <taxon>Eukaryota</taxon>
        <taxon>Metazoa</taxon>
        <taxon>Spiralia</taxon>
        <taxon>Lophotrochozoa</taxon>
        <taxon>Platyhelminthes</taxon>
        <taxon>Monogenea</taxon>
        <taxon>Polyopisthocotylea</taxon>
        <taxon>Polystomatidea</taxon>
        <taxon>Polystomatidae</taxon>
        <taxon>Protopolystoma</taxon>
    </lineage>
</organism>
<keyword evidence="2" id="KW-1133">Transmembrane helix</keyword>
<feature type="transmembrane region" description="Helical" evidence="2">
    <location>
        <begin position="384"/>
        <end position="404"/>
    </location>
</feature>
<feature type="compositionally biased region" description="Basic and acidic residues" evidence="1">
    <location>
        <begin position="79"/>
        <end position="88"/>
    </location>
</feature>
<dbReference type="Proteomes" id="UP000784294">
    <property type="component" value="Unassembled WGS sequence"/>
</dbReference>
<evidence type="ECO:0000256" key="2">
    <source>
        <dbReference type="SAM" id="Phobius"/>
    </source>
</evidence>
<feature type="transmembrane region" description="Helical" evidence="2">
    <location>
        <begin position="223"/>
        <end position="246"/>
    </location>
</feature>
<comment type="caution">
    <text evidence="3">The sequence shown here is derived from an EMBL/GenBank/DDBJ whole genome shotgun (WGS) entry which is preliminary data.</text>
</comment>
<sequence>MIWQEEAECTSESVGAYVHRQTVCTNCLVQCQVSAHTCTHIRSGKCLRARALGTRTDRRTCIRWGGRNEGRPIRIGVSRADRLADPCREGQTSADRQRPPQPTPPFGADADAALPRPALPCPALPRPARLDDSGQSSRQPKSASPRSPARSCRRLLASAMLNSSDAVTVDPHNPLLVRPTLQLPGQPVLNLSRPPAAAAGHQLICVDDIYCTSDSLAMARHFLIAWPGLIISLASLVLNILIMSVLGNRALQSSPGVYLTTGVITDSLRLLILLGVRVFPNLPHNLTGQLEAYQRFAAYLTPLGLPLAQALWLCLGATLICMTYIRAASIWTRGRLQPPPRQKVHWRLPNRSIRSRRLEPGPGDLQTSLSYGVMPKRPRRLKLLALYAIVGLLYSPLLLTFKVVEEADDVPTARVRVTGLLQATVASSAGRENAPPEDRPDQKLTSFYFTQVIHSFFSVARQNYKKPFGLGV</sequence>